<evidence type="ECO:0000256" key="1">
    <source>
        <dbReference type="SAM" id="Coils"/>
    </source>
</evidence>
<reference evidence="4 5" key="1">
    <citation type="journal article" date="2020" name="ISME J.">
        <title>Enrichment and physiological characterization of a novel comammox Nitrospira indicates ammonium inhibition of complete nitrification.</title>
        <authorList>
            <person name="Sakoula D."/>
            <person name="Koch H."/>
            <person name="Frank J."/>
            <person name="Jetten M.S.M."/>
            <person name="van Kessel M.A.H.J."/>
            <person name="Lucker S."/>
        </authorList>
    </citation>
    <scope>NUCLEOTIDE SEQUENCE [LARGE SCALE GENOMIC DNA]</scope>
    <source>
        <strain evidence="4">Comreactor17</strain>
    </source>
</reference>
<feature type="coiled-coil region" evidence="1">
    <location>
        <begin position="200"/>
        <end position="230"/>
    </location>
</feature>
<feature type="region of interest" description="Disordered" evidence="2">
    <location>
        <begin position="156"/>
        <end position="178"/>
    </location>
</feature>
<evidence type="ECO:0000256" key="3">
    <source>
        <dbReference type="SAM" id="SignalP"/>
    </source>
</evidence>
<proteinExistence type="predicted"/>
<feature type="compositionally biased region" description="Basic and acidic residues" evidence="2">
    <location>
        <begin position="305"/>
        <end position="314"/>
    </location>
</feature>
<keyword evidence="1" id="KW-0175">Coiled coil</keyword>
<feature type="compositionally biased region" description="Polar residues" evidence="2">
    <location>
        <begin position="326"/>
        <end position="347"/>
    </location>
</feature>
<evidence type="ECO:0000313" key="4">
    <source>
        <dbReference type="EMBL" id="QPD05627.1"/>
    </source>
</evidence>
<feature type="signal peptide" evidence="3">
    <location>
        <begin position="1"/>
        <end position="29"/>
    </location>
</feature>
<gene>
    <name evidence="4" type="ORF">Nkreftii_003401</name>
</gene>
<feature type="chain" id="PRO_5032732021" evidence="3">
    <location>
        <begin position="30"/>
        <end position="370"/>
    </location>
</feature>
<organism evidence="4 5">
    <name type="scientific">Candidatus Nitrospira kreftii</name>
    <dbReference type="NCBI Taxonomy" id="2652173"/>
    <lineage>
        <taxon>Bacteria</taxon>
        <taxon>Pseudomonadati</taxon>
        <taxon>Nitrospirota</taxon>
        <taxon>Nitrospiria</taxon>
        <taxon>Nitrospirales</taxon>
        <taxon>Nitrospiraceae</taxon>
        <taxon>Nitrospira</taxon>
    </lineage>
</organism>
<dbReference type="KEGG" id="nkf:Nkreftii_003401"/>
<dbReference type="EMBL" id="CP047423">
    <property type="protein sequence ID" value="QPD05627.1"/>
    <property type="molecule type" value="Genomic_DNA"/>
</dbReference>
<sequence>MWKAPTLSACRSCFLALSGLLLTLQEVGAKDFNPDNPLNQPAPIYWCSSKTPDQQISTKKGPGCEPLYEQTAVERFREKTRQMGFDLPDRDPIKIVELQNAASKFSGRYRSFISCCLTDKDAPEHIVDLIDEANHVLKAVQQKGIYNSAGFGIGSRADGSPGTGPGNGSGNGGLGGGPGAAPKLGTFARQYTLSEIVGTVARAREDLFRLQERLDKLNEAQKQMDQVDYESSGRVRLEIQDEEDAIKKEFKAKRPPSSAPTGMEIQDTTLRPRIGGDIEDTRLKANFGADIGASVSPYSNVNESLHPRRGEDVHNSQLPHRPGTDIQDTSMPSSTGFEVDNTQNREGASTVPKRGVGAAIGDSDLNSQKR</sequence>
<evidence type="ECO:0000313" key="5">
    <source>
        <dbReference type="Proteomes" id="UP000593737"/>
    </source>
</evidence>
<feature type="region of interest" description="Disordered" evidence="2">
    <location>
        <begin position="291"/>
        <end position="370"/>
    </location>
</feature>
<feature type="region of interest" description="Disordered" evidence="2">
    <location>
        <begin position="248"/>
        <end position="277"/>
    </location>
</feature>
<accession>A0A7S8IZX5</accession>
<protein>
    <submittedName>
        <fullName evidence="4">Uncharacterized protein</fullName>
    </submittedName>
</protein>
<dbReference type="AlphaFoldDB" id="A0A7S8IZX5"/>
<keyword evidence="3" id="KW-0732">Signal</keyword>
<dbReference type="Proteomes" id="UP000593737">
    <property type="component" value="Chromosome"/>
</dbReference>
<feature type="compositionally biased region" description="Gly residues" evidence="2">
    <location>
        <begin position="161"/>
        <end position="178"/>
    </location>
</feature>
<evidence type="ECO:0000256" key="2">
    <source>
        <dbReference type="SAM" id="MobiDB-lite"/>
    </source>
</evidence>
<name>A0A7S8IZX5_9BACT</name>